<dbReference type="HOGENOM" id="CLU_090554_0_0_2"/>
<feature type="compositionally biased region" description="Acidic residues" evidence="1">
    <location>
        <begin position="258"/>
        <end position="268"/>
    </location>
</feature>
<dbReference type="Proteomes" id="UP000010843">
    <property type="component" value="Chromosome"/>
</dbReference>
<dbReference type="PROSITE" id="PS51257">
    <property type="entry name" value="PROKAR_LIPOPROTEIN"/>
    <property type="match status" value="1"/>
</dbReference>
<dbReference type="GeneID" id="14335646"/>
<dbReference type="EMBL" id="CP003372">
    <property type="protein sequence ID" value="AGB32297.1"/>
    <property type="molecule type" value="Genomic_DNA"/>
</dbReference>
<feature type="compositionally biased region" description="Acidic residues" evidence="1">
    <location>
        <begin position="141"/>
        <end position="165"/>
    </location>
</feature>
<organism evidence="2 3">
    <name type="scientific">Natrinema pellirubrum (strain DSM 15624 / CIP 106293 / JCM 10476 / NCIMB 786 / 157)</name>
    <dbReference type="NCBI Taxonomy" id="797303"/>
    <lineage>
        <taxon>Archaea</taxon>
        <taxon>Methanobacteriati</taxon>
        <taxon>Methanobacteriota</taxon>
        <taxon>Stenosarchaea group</taxon>
        <taxon>Halobacteria</taxon>
        <taxon>Halobacteriales</taxon>
        <taxon>Natrialbaceae</taxon>
        <taxon>Natrinema</taxon>
    </lineage>
</organism>
<proteinExistence type="predicted"/>
<feature type="region of interest" description="Disordered" evidence="1">
    <location>
        <begin position="125"/>
        <end position="204"/>
    </location>
</feature>
<feature type="region of interest" description="Disordered" evidence="1">
    <location>
        <begin position="236"/>
        <end position="268"/>
    </location>
</feature>
<dbReference type="KEGG" id="npe:Natpe_2483"/>
<dbReference type="eggNOG" id="arCOG08152">
    <property type="taxonomic scope" value="Archaea"/>
</dbReference>
<evidence type="ECO:0000313" key="3">
    <source>
        <dbReference type="Proteomes" id="UP000010843"/>
    </source>
</evidence>
<accession>L0JNY0</accession>
<protein>
    <submittedName>
        <fullName evidence="2">Uncharacterized protein</fullName>
    </submittedName>
</protein>
<reference evidence="3" key="1">
    <citation type="submission" date="2012-02" db="EMBL/GenBank/DDBJ databases">
        <title>Complete sequence of chromosome of Natrinema pellirubrum DSM 15624.</title>
        <authorList>
            <person name="Lucas S."/>
            <person name="Han J."/>
            <person name="Lapidus A."/>
            <person name="Cheng J.-F."/>
            <person name="Goodwin L."/>
            <person name="Pitluck S."/>
            <person name="Peters L."/>
            <person name="Teshima H."/>
            <person name="Detter J.C."/>
            <person name="Han C."/>
            <person name="Tapia R."/>
            <person name="Land M."/>
            <person name="Hauser L."/>
            <person name="Kyrpides N."/>
            <person name="Ivanova N."/>
            <person name="Pagani I."/>
            <person name="Sproer C."/>
            <person name="Anderson I."/>
            <person name="Woyke T."/>
        </authorList>
    </citation>
    <scope>NUCLEOTIDE SEQUENCE [LARGE SCALE GENOMIC DNA]</scope>
    <source>
        <strain evidence="3">DSM 15624 / JCM 10476 / NCIMB 786</strain>
    </source>
</reference>
<sequence>MTRPSRRTLLSSTAGLLALSAGCIADGTDDSPDDNDESDDPSEDDPGSDDGGEDLPEEVAGYETQNYQFSTDTETETSSVDLVRDADDATEWLETRTLSDTDPLTGFVDDTDFETSVLVSLESEAPNPCYELVLESIDVQPIEDDETDEGNETDDGSETDGDDEPSSSSTGGDGETDSDGTDGSADKELVLEAGVRDTADENEACTPVITTVGRLVRVTFESEPLTALSATVVDHEGNTSGALMRSDSASASESTSVESDDGTAEDGS</sequence>
<feature type="compositionally biased region" description="Acidic residues" evidence="1">
    <location>
        <begin position="27"/>
        <end position="57"/>
    </location>
</feature>
<dbReference type="AlphaFoldDB" id="L0JNY0"/>
<gene>
    <name evidence="2" type="ordered locus">Natpe_2483</name>
</gene>
<evidence type="ECO:0000313" key="2">
    <source>
        <dbReference type="EMBL" id="AGB32297.1"/>
    </source>
</evidence>
<dbReference type="RefSeq" id="WP_015299073.1">
    <property type="nucleotide sequence ID" value="NC_019962.1"/>
</dbReference>
<feature type="compositionally biased region" description="Low complexity" evidence="1">
    <location>
        <begin position="70"/>
        <end position="79"/>
    </location>
</feature>
<feature type="region of interest" description="Disordered" evidence="1">
    <location>
        <begin position="21"/>
        <end position="79"/>
    </location>
</feature>
<feature type="compositionally biased region" description="Low complexity" evidence="1">
    <location>
        <begin position="246"/>
        <end position="257"/>
    </location>
</feature>
<feature type="compositionally biased region" description="Basic and acidic residues" evidence="1">
    <location>
        <begin position="184"/>
        <end position="199"/>
    </location>
</feature>
<name>L0JNY0_NATP1</name>
<evidence type="ECO:0000256" key="1">
    <source>
        <dbReference type="SAM" id="MobiDB-lite"/>
    </source>
</evidence>